<dbReference type="Proteomes" id="UP001500433">
    <property type="component" value="Unassembled WGS sequence"/>
</dbReference>
<gene>
    <name evidence="1" type="ORF">GCM10023311_13240</name>
</gene>
<proteinExistence type="predicted"/>
<comment type="caution">
    <text evidence="1">The sequence shown here is derived from an EMBL/GenBank/DDBJ whole genome shotgun (WGS) entry which is preliminary data.</text>
</comment>
<protein>
    <submittedName>
        <fullName evidence="1">Uncharacterized protein</fullName>
    </submittedName>
</protein>
<evidence type="ECO:0000313" key="2">
    <source>
        <dbReference type="Proteomes" id="UP001500433"/>
    </source>
</evidence>
<organism evidence="1 2">
    <name type="scientific">Flaviramulus aquimarinus</name>
    <dbReference type="NCBI Taxonomy" id="1170456"/>
    <lineage>
        <taxon>Bacteria</taxon>
        <taxon>Pseudomonadati</taxon>
        <taxon>Bacteroidota</taxon>
        <taxon>Flavobacteriia</taxon>
        <taxon>Flavobacteriales</taxon>
        <taxon>Flavobacteriaceae</taxon>
        <taxon>Flaviramulus</taxon>
    </lineage>
</organism>
<keyword evidence="2" id="KW-1185">Reference proteome</keyword>
<name>A0ABP9F172_9FLAO</name>
<sequence length="342" mass="39831">MISLYIEPNKIEEFALFDEEMPHWNKIIKSGIEININISQDDLDERLIDDFDPISIAYSSSATMQLPKAKEVFIQEIKKDLDKTIENPRAIYVLDIKEETAEKKQKKLGMAIYATSKVPDTVFSKSYFREVSKNEIIQDGWEKIIEFEKPLSNSLVIADNYYFSNETGNLNRGLTNLIPFLAAYLPLELEIEYQITIVAQNIRENRHKPNDWWIKEYGKLVTAVNLLRNYTINIELVLAKSEIHKRRILSNYTISKADKGFDLFYSNQLEKIKEENDFEYLEIFSNLDNTGTKHYESVNNIMSQLVKHCSQISTYVSVKNNQLDRSLFGCNPDKTIKNRLLN</sequence>
<reference evidence="2" key="1">
    <citation type="journal article" date="2019" name="Int. J. Syst. Evol. Microbiol.">
        <title>The Global Catalogue of Microorganisms (GCM) 10K type strain sequencing project: providing services to taxonomists for standard genome sequencing and annotation.</title>
        <authorList>
            <consortium name="The Broad Institute Genomics Platform"/>
            <consortium name="The Broad Institute Genome Sequencing Center for Infectious Disease"/>
            <person name="Wu L."/>
            <person name="Ma J."/>
        </authorList>
    </citation>
    <scope>NUCLEOTIDE SEQUENCE [LARGE SCALE GENOMIC DNA]</scope>
    <source>
        <strain evidence="2">JCM 18274</strain>
    </source>
</reference>
<evidence type="ECO:0000313" key="1">
    <source>
        <dbReference type="EMBL" id="GAA4890391.1"/>
    </source>
</evidence>
<dbReference type="EMBL" id="BAABJH010000001">
    <property type="protein sequence ID" value="GAA4890391.1"/>
    <property type="molecule type" value="Genomic_DNA"/>
</dbReference>
<accession>A0ABP9F172</accession>
<dbReference type="RefSeq" id="WP_345273285.1">
    <property type="nucleotide sequence ID" value="NZ_BAABJH010000001.1"/>
</dbReference>